<accession>A0A4V6JMB7</accession>
<dbReference type="SUPFAM" id="SSF56925">
    <property type="entry name" value="OMPA-like"/>
    <property type="match status" value="1"/>
</dbReference>
<dbReference type="PANTHER" id="PTHR35892:SF2">
    <property type="entry name" value="OUTER MEMBRANE PROTEIN PAGN"/>
    <property type="match status" value="1"/>
</dbReference>
<dbReference type="AlphaFoldDB" id="A0A4V6JMB7"/>
<evidence type="ECO:0000313" key="9">
    <source>
        <dbReference type="Proteomes" id="UP000222768"/>
    </source>
</evidence>
<evidence type="ECO:0000313" key="7">
    <source>
        <dbReference type="EMBL" id="PHH06536.1"/>
    </source>
</evidence>
<dbReference type="Gene3D" id="2.40.160.20">
    <property type="match status" value="1"/>
</dbReference>
<sequence>MNKISLAILLAFTMTSGATFANEQTLSLGYAHADVQNFNSLSGVNLQYRYELNSPLSIIGSFTYMQGDGSAQYYVANDFVKNDVDVKYYSVLAGPSYRINDYISLYALGGIAYVKATGTTKWINATLDYTGHDSLSEKSTSFAYGAGLMINPVENVSMTLGYEGTEADLNGNYAINGFVLGIGYRF</sequence>
<keyword evidence="2" id="KW-1134">Transmembrane beta strand</keyword>
<protein>
    <submittedName>
        <fullName evidence="7">Ail/Lom family protein</fullName>
    </submittedName>
    <submittedName>
        <fullName evidence="8">Outer membrane protein X</fullName>
    </submittedName>
</protein>
<dbReference type="InterPro" id="IPR000758">
    <property type="entry name" value="Enterovir_OMP"/>
</dbReference>
<dbReference type="InterPro" id="IPR051723">
    <property type="entry name" value="Bact_OM_Invasion-Related"/>
</dbReference>
<dbReference type="Pfam" id="PF06316">
    <property type="entry name" value="Ail_Lom"/>
    <property type="match status" value="1"/>
</dbReference>
<dbReference type="PRINTS" id="PR00316">
    <property type="entry name" value="ENTEROVIROMP"/>
</dbReference>
<dbReference type="PANTHER" id="PTHR35892">
    <property type="entry name" value="OUTER MEMBRANE PROTEIN PAGN-RELATED"/>
    <property type="match status" value="1"/>
</dbReference>
<evidence type="ECO:0000256" key="6">
    <source>
        <dbReference type="SAM" id="SignalP"/>
    </source>
</evidence>
<feature type="signal peptide" evidence="6">
    <location>
        <begin position="1"/>
        <end position="21"/>
    </location>
</feature>
<reference evidence="7" key="1">
    <citation type="submission" date="2017-09" db="EMBL/GenBank/DDBJ databases">
        <title>FDA dAtabase for Regulatory Grade micrObial Sequences (FDA-ARGOS): Supporting development and validation of Infectious Disease Dx tests.</title>
        <authorList>
            <person name="Minogue T."/>
            <person name="Wolcott M."/>
            <person name="Wasieloski L."/>
            <person name="Aguilar W."/>
            <person name="Moore D."/>
            <person name="Tallon L.J."/>
            <person name="Sadzewicz L."/>
            <person name="Ott S."/>
            <person name="Zhao X."/>
            <person name="Nagaraj S."/>
            <person name="Vavikolanu K."/>
            <person name="Aluvathingal J."/>
            <person name="Nadendla S."/>
            <person name="Sichtig H."/>
        </authorList>
    </citation>
    <scope>NUCLEOTIDE SEQUENCE</scope>
    <source>
        <strain evidence="7">FDAARGOS_404</strain>
    </source>
</reference>
<reference evidence="8 10" key="3">
    <citation type="submission" date="2019-05" db="EMBL/GenBank/DDBJ databases">
        <authorList>
            <consortium name="Pathogen Informatics"/>
        </authorList>
    </citation>
    <scope>NUCLEOTIDE SEQUENCE [LARGE SCALE GENOMIC DNA]</scope>
    <source>
        <strain evidence="8 10">NCTC13032</strain>
    </source>
</reference>
<evidence type="ECO:0000256" key="3">
    <source>
        <dbReference type="ARBA" id="ARBA00022692"/>
    </source>
</evidence>
<feature type="chain" id="PRO_5036125727" evidence="6">
    <location>
        <begin position="22"/>
        <end position="186"/>
    </location>
</feature>
<dbReference type="Proteomes" id="UP000310719">
    <property type="component" value="Chromosome"/>
</dbReference>
<dbReference type="Proteomes" id="UP000222768">
    <property type="component" value="Unassembled WGS sequence"/>
</dbReference>
<dbReference type="EMBL" id="PDLK01000002">
    <property type="protein sequence ID" value="PHH06536.1"/>
    <property type="molecule type" value="Genomic_DNA"/>
</dbReference>
<dbReference type="GO" id="GO:0016020">
    <property type="term" value="C:membrane"/>
    <property type="evidence" value="ECO:0007669"/>
    <property type="project" value="UniProtKB-SubCell"/>
</dbReference>
<keyword evidence="4 6" id="KW-0732">Signal</keyword>
<evidence type="ECO:0000256" key="5">
    <source>
        <dbReference type="ARBA" id="ARBA00023136"/>
    </source>
</evidence>
<dbReference type="PROSITE" id="PS00695">
    <property type="entry name" value="ENT_VIR_OMP_2"/>
    <property type="match status" value="1"/>
</dbReference>
<keyword evidence="5" id="KW-0472">Membrane</keyword>
<evidence type="ECO:0000256" key="1">
    <source>
        <dbReference type="ARBA" id="ARBA00004141"/>
    </source>
</evidence>
<proteinExistence type="predicted"/>
<organism evidence="8 10">
    <name type="scientific">Leclercia adecarboxylata</name>
    <dbReference type="NCBI Taxonomy" id="83655"/>
    <lineage>
        <taxon>Bacteria</taxon>
        <taxon>Pseudomonadati</taxon>
        <taxon>Pseudomonadota</taxon>
        <taxon>Gammaproteobacteria</taxon>
        <taxon>Enterobacterales</taxon>
        <taxon>Enterobacteriaceae</taxon>
        <taxon>Leclercia</taxon>
    </lineage>
</organism>
<evidence type="ECO:0000256" key="4">
    <source>
        <dbReference type="ARBA" id="ARBA00022729"/>
    </source>
</evidence>
<name>A0A4V6JMB7_9ENTR</name>
<dbReference type="EMBL" id="LR590464">
    <property type="protein sequence ID" value="VTP83483.1"/>
    <property type="molecule type" value="Genomic_DNA"/>
</dbReference>
<evidence type="ECO:0000256" key="2">
    <source>
        <dbReference type="ARBA" id="ARBA00022452"/>
    </source>
</evidence>
<evidence type="ECO:0000313" key="8">
    <source>
        <dbReference type="EMBL" id="VTP83483.1"/>
    </source>
</evidence>
<evidence type="ECO:0000313" key="10">
    <source>
        <dbReference type="Proteomes" id="UP000310719"/>
    </source>
</evidence>
<dbReference type="RefSeq" id="WP_032615387.1">
    <property type="nucleotide sequence ID" value="NZ_CP036199.1"/>
</dbReference>
<reference evidence="9" key="2">
    <citation type="submission" date="2017-09" db="EMBL/GenBank/DDBJ databases">
        <title>FDA dAtabase for Regulatory Grade micrObial Sequences (FDA-ARGOS): Supporting development and validation of Infectious Disease Dx tests.</title>
        <authorList>
            <person name="Minogue T."/>
            <person name="Wolcott M."/>
            <person name="Wasieloski L."/>
            <person name="Aguilar W."/>
            <person name="Moore D."/>
            <person name="Tallon L."/>
            <person name="Sadzewicz L."/>
            <person name="Ott S."/>
            <person name="Zhao X."/>
            <person name="Nagaraj S."/>
            <person name="Vavikolanu K."/>
            <person name="Aluvathingal J."/>
            <person name="Nadendla S."/>
            <person name="Sichtig H."/>
        </authorList>
    </citation>
    <scope>NUCLEOTIDE SEQUENCE [LARGE SCALE GENOMIC DNA]</scope>
    <source>
        <strain evidence="9">FDAARGOS_404</strain>
    </source>
</reference>
<gene>
    <name evidence="8" type="primary">ompX_2</name>
    <name evidence="7" type="ORF">CRX53_22645</name>
    <name evidence="8" type="ORF">NCTC13032_07357</name>
</gene>
<keyword evidence="3" id="KW-0812">Transmembrane</keyword>
<dbReference type="STRING" id="83655.APT61_00255"/>
<dbReference type="InterPro" id="IPR011250">
    <property type="entry name" value="OMP/PagP_B-barrel"/>
</dbReference>
<comment type="subcellular location">
    <subcellularLocation>
        <location evidence="1">Membrane</location>
        <topology evidence="1">Multi-pass membrane protein</topology>
    </subcellularLocation>
</comment>
<dbReference type="GO" id="GO:0044384">
    <property type="term" value="C:host outer membrane"/>
    <property type="evidence" value="ECO:0007669"/>
    <property type="project" value="InterPro"/>
</dbReference>